<dbReference type="PROSITE" id="PS51195">
    <property type="entry name" value="Q_MOTIF"/>
    <property type="match status" value="1"/>
</dbReference>
<dbReference type="PROSITE" id="PS00039">
    <property type="entry name" value="DEAD_ATP_HELICASE"/>
    <property type="match status" value="1"/>
</dbReference>
<dbReference type="SUPFAM" id="SSF52540">
    <property type="entry name" value="P-loop containing nucleoside triphosphate hydrolases"/>
    <property type="match status" value="1"/>
</dbReference>
<comment type="caution">
    <text evidence="14">The sequence shown here is derived from an EMBL/GenBank/DDBJ whole genome shotgun (WGS) entry which is preliminary data.</text>
</comment>
<feature type="compositionally biased region" description="Basic residues" evidence="10">
    <location>
        <begin position="23"/>
        <end position="36"/>
    </location>
</feature>
<evidence type="ECO:0000256" key="7">
    <source>
        <dbReference type="ARBA" id="ARBA00047984"/>
    </source>
</evidence>
<dbReference type="Pfam" id="PF13959">
    <property type="entry name" value="CTE_SPB4"/>
    <property type="match status" value="1"/>
</dbReference>
<dbReference type="Pfam" id="PF00270">
    <property type="entry name" value="DEAD"/>
    <property type="match status" value="1"/>
</dbReference>
<dbReference type="Pfam" id="PF00271">
    <property type="entry name" value="Helicase_C"/>
    <property type="match status" value="1"/>
</dbReference>
<feature type="domain" description="Helicase C-terminal" evidence="12">
    <location>
        <begin position="308"/>
        <end position="459"/>
    </location>
</feature>
<keyword evidence="5 9" id="KW-0694">RNA-binding</keyword>
<accession>A0AAQ4D9Q3</accession>
<dbReference type="InterPro" id="IPR014001">
    <property type="entry name" value="Helicase_ATP-bd"/>
</dbReference>
<evidence type="ECO:0000256" key="9">
    <source>
        <dbReference type="RuleBase" id="RU365068"/>
    </source>
</evidence>
<feature type="domain" description="Helicase ATP-binding" evidence="11">
    <location>
        <begin position="108"/>
        <end position="282"/>
    </location>
</feature>
<evidence type="ECO:0000259" key="13">
    <source>
        <dbReference type="PROSITE" id="PS51195"/>
    </source>
</evidence>
<keyword evidence="4 9" id="KW-0067">ATP-binding</keyword>
<dbReference type="CDD" id="cd18787">
    <property type="entry name" value="SF2_C_DEAD"/>
    <property type="match status" value="1"/>
</dbReference>
<dbReference type="Gene3D" id="3.40.50.300">
    <property type="entry name" value="P-loop containing nucleotide triphosphate hydrolases"/>
    <property type="match status" value="2"/>
</dbReference>
<dbReference type="SMART" id="SM00487">
    <property type="entry name" value="DEXDc"/>
    <property type="match status" value="1"/>
</dbReference>
<feature type="compositionally biased region" description="Acidic residues" evidence="10">
    <location>
        <begin position="725"/>
        <end position="749"/>
    </location>
</feature>
<evidence type="ECO:0000256" key="8">
    <source>
        <dbReference type="PROSITE-ProRule" id="PRU00552"/>
    </source>
</evidence>
<comment type="catalytic activity">
    <reaction evidence="7 9">
        <text>ATP + H2O = ADP + phosphate + H(+)</text>
        <dbReference type="Rhea" id="RHEA:13065"/>
        <dbReference type="ChEBI" id="CHEBI:15377"/>
        <dbReference type="ChEBI" id="CHEBI:15378"/>
        <dbReference type="ChEBI" id="CHEBI:30616"/>
        <dbReference type="ChEBI" id="CHEBI:43474"/>
        <dbReference type="ChEBI" id="CHEBI:456216"/>
        <dbReference type="EC" id="3.6.4.13"/>
    </reaction>
</comment>
<dbReference type="GO" id="GO:0003724">
    <property type="term" value="F:RNA helicase activity"/>
    <property type="evidence" value="ECO:0007669"/>
    <property type="project" value="UniProtKB-EC"/>
</dbReference>
<comment type="function">
    <text evidence="9">RNA helicase.</text>
</comment>
<gene>
    <name evidence="14" type="ORF">V5799_003179</name>
</gene>
<evidence type="ECO:0000256" key="6">
    <source>
        <dbReference type="ARBA" id="ARBA00038084"/>
    </source>
</evidence>
<evidence type="ECO:0000256" key="3">
    <source>
        <dbReference type="ARBA" id="ARBA00022806"/>
    </source>
</evidence>
<feature type="short sequence motif" description="Q motif" evidence="8">
    <location>
        <begin position="77"/>
        <end position="105"/>
    </location>
</feature>
<sequence length="830" mass="94050">MAATTRENMDNMDSRQSTDKRVFTKRKWKKPSKKFNQRGAKESMKGYRKRQTRGLTEREEIERLRSLYEDFDSRTVETFKDFPLSTKTKLGLQEAGYVTPTEIQKEAIGLALRGLDILGAAKTGSGKTLAFLIPVLEKLYCEMWARDYGIGALIITPTRELAYQIFEVLKKIGVHHDFSAGLVIGGKDLKFESKRMGSCNIVICTPGRLLQHMDENPLFDATQLQILVLDEADRILDLGFQQTVNAIIENIPLERQTLLFSATQTKSVKDLARLSLKDPAYVSVHEHAKFTTPEGLTQSYVVCELHNKLNLLWSFIRNHLKQKILVFLSSCKQVKYVYRAFCRMRPGMTILELHGNMFQLKRMAVYDEFCRKQSAVLIATDIAARGLDFPAVNWVIQLDCPEDVSTYIHRAGRTARFEKDGEALLILLPSEESMAEQLTSNKIPISKIQVNPRMFMNVQKKLEAMCARDVALKESAQRCFTAYLKSVFLMKDKAVFDVTKLDLDAFARSLGLAMAPRVRFLQKHIKELEAKEAKQKKIIEEKEAKAQSKSNSQAEQGSSAAPIRGPDTKAFQFDVSDDESEDDIFTVKRTVTYKSDDNDEDPALEEEGRKKKQKAVTKVAMAKKLLKKKVVPNKKLIFDEEGEAVEGINVQKADVIKELLKEEKTPSGIDLEISKKILEEEDKFDKQRYRERVKAMHKMKRLKMRQERKEQSGEAAAELGAGSGSDEEESEEESEEGQEDEEEASEAENSDVAGPSSEAASSEDDELPQRRKRLASQGSKQPVPKKKLARKQPLYANSDSEEEDDELAPMDTGLDLKDDEALALHMLSKR</sequence>
<evidence type="ECO:0000256" key="2">
    <source>
        <dbReference type="ARBA" id="ARBA00022801"/>
    </source>
</evidence>
<dbReference type="Proteomes" id="UP001321473">
    <property type="component" value="Unassembled WGS sequence"/>
</dbReference>
<evidence type="ECO:0000259" key="11">
    <source>
        <dbReference type="PROSITE" id="PS51192"/>
    </source>
</evidence>
<keyword evidence="2 9" id="KW-0378">Hydrolase</keyword>
<evidence type="ECO:0000313" key="15">
    <source>
        <dbReference type="Proteomes" id="UP001321473"/>
    </source>
</evidence>
<evidence type="ECO:0000259" key="12">
    <source>
        <dbReference type="PROSITE" id="PS51194"/>
    </source>
</evidence>
<feature type="domain" description="DEAD-box RNA helicase Q" evidence="13">
    <location>
        <begin position="77"/>
        <end position="105"/>
    </location>
</feature>
<dbReference type="InterPro" id="IPR000629">
    <property type="entry name" value="RNA-helicase_DEAD-box_CS"/>
</dbReference>
<keyword evidence="15" id="KW-1185">Reference proteome</keyword>
<dbReference type="SMART" id="SM01178">
    <property type="entry name" value="DUF4217"/>
    <property type="match status" value="1"/>
</dbReference>
<reference evidence="14 15" key="1">
    <citation type="journal article" date="2023" name="Arcadia Sci">
        <title>De novo assembly of a long-read Amblyomma americanum tick genome.</title>
        <authorList>
            <person name="Chou S."/>
            <person name="Poskanzer K.E."/>
            <person name="Rollins M."/>
            <person name="Thuy-Boun P.S."/>
        </authorList>
    </citation>
    <scope>NUCLEOTIDE SEQUENCE [LARGE SCALE GENOMIC DNA]</scope>
    <source>
        <strain evidence="14">F_SG_1</strain>
        <tissue evidence="14">Salivary glands</tissue>
    </source>
</reference>
<dbReference type="PROSITE" id="PS51194">
    <property type="entry name" value="HELICASE_CTER"/>
    <property type="match status" value="1"/>
</dbReference>
<comment type="domain">
    <text evidence="9">The Q motif is unique to and characteristic of the DEAD box family of RNA helicases and controls ATP binding and hydrolysis.</text>
</comment>
<dbReference type="CDD" id="cd17941">
    <property type="entry name" value="DEADc_DDX10"/>
    <property type="match status" value="1"/>
</dbReference>
<dbReference type="EMBL" id="JARKHS020033348">
    <property type="protein sequence ID" value="KAK8759193.1"/>
    <property type="molecule type" value="Genomic_DNA"/>
</dbReference>
<keyword evidence="3 9" id="KW-0347">Helicase</keyword>
<feature type="compositionally biased region" description="Basic and acidic residues" evidence="10">
    <location>
        <begin position="684"/>
        <end position="694"/>
    </location>
</feature>
<dbReference type="GO" id="GO:0003723">
    <property type="term" value="F:RNA binding"/>
    <property type="evidence" value="ECO:0007669"/>
    <property type="project" value="UniProtKB-UniRule"/>
</dbReference>
<dbReference type="InterPro" id="IPR014014">
    <property type="entry name" value="RNA_helicase_DEAD_Q_motif"/>
</dbReference>
<dbReference type="InterPro" id="IPR025313">
    <property type="entry name" value="SPB4-like_CTE"/>
</dbReference>
<dbReference type="PANTHER" id="PTHR24031">
    <property type="entry name" value="RNA HELICASE"/>
    <property type="match status" value="1"/>
</dbReference>
<evidence type="ECO:0000256" key="10">
    <source>
        <dbReference type="SAM" id="MobiDB-lite"/>
    </source>
</evidence>
<feature type="compositionally biased region" description="Acidic residues" evidence="10">
    <location>
        <begin position="799"/>
        <end position="808"/>
    </location>
</feature>
<feature type="region of interest" description="Disordered" evidence="10">
    <location>
        <begin position="684"/>
        <end position="816"/>
    </location>
</feature>
<dbReference type="SMART" id="SM00490">
    <property type="entry name" value="HELICc"/>
    <property type="match status" value="1"/>
</dbReference>
<dbReference type="FunFam" id="3.40.50.300:FF:001089">
    <property type="entry name" value="RNA helicase"/>
    <property type="match status" value="1"/>
</dbReference>
<evidence type="ECO:0000256" key="4">
    <source>
        <dbReference type="ARBA" id="ARBA00022840"/>
    </source>
</evidence>
<dbReference type="PROSITE" id="PS51192">
    <property type="entry name" value="HELICASE_ATP_BIND_1"/>
    <property type="match status" value="1"/>
</dbReference>
<organism evidence="14 15">
    <name type="scientific">Amblyomma americanum</name>
    <name type="common">Lone star tick</name>
    <dbReference type="NCBI Taxonomy" id="6943"/>
    <lineage>
        <taxon>Eukaryota</taxon>
        <taxon>Metazoa</taxon>
        <taxon>Ecdysozoa</taxon>
        <taxon>Arthropoda</taxon>
        <taxon>Chelicerata</taxon>
        <taxon>Arachnida</taxon>
        <taxon>Acari</taxon>
        <taxon>Parasitiformes</taxon>
        <taxon>Ixodida</taxon>
        <taxon>Ixodoidea</taxon>
        <taxon>Ixodidae</taxon>
        <taxon>Amblyomminae</taxon>
        <taxon>Amblyomma</taxon>
    </lineage>
</organism>
<proteinExistence type="inferred from homology"/>
<dbReference type="InterPro" id="IPR027417">
    <property type="entry name" value="P-loop_NTPase"/>
</dbReference>
<dbReference type="GO" id="GO:0016787">
    <property type="term" value="F:hydrolase activity"/>
    <property type="evidence" value="ECO:0007669"/>
    <property type="project" value="UniProtKB-KW"/>
</dbReference>
<feature type="compositionally biased region" description="Basic and acidic residues" evidence="10">
    <location>
        <begin position="7"/>
        <end position="22"/>
    </location>
</feature>
<dbReference type="EC" id="3.6.4.13" evidence="9"/>
<dbReference type="GO" id="GO:0005524">
    <property type="term" value="F:ATP binding"/>
    <property type="evidence" value="ECO:0007669"/>
    <property type="project" value="UniProtKB-UniRule"/>
</dbReference>
<keyword evidence="1 9" id="KW-0547">Nucleotide-binding</keyword>
<dbReference type="InterPro" id="IPR001650">
    <property type="entry name" value="Helicase_C-like"/>
</dbReference>
<dbReference type="AlphaFoldDB" id="A0AAQ4D9Q3"/>
<evidence type="ECO:0000256" key="5">
    <source>
        <dbReference type="ARBA" id="ARBA00022884"/>
    </source>
</evidence>
<feature type="region of interest" description="Disordered" evidence="10">
    <location>
        <begin position="1"/>
        <end position="55"/>
    </location>
</feature>
<feature type="region of interest" description="Disordered" evidence="10">
    <location>
        <begin position="542"/>
        <end position="567"/>
    </location>
</feature>
<protein>
    <recommendedName>
        <fullName evidence="9">ATP-dependent RNA helicase</fullName>
        <ecNumber evidence="9">3.6.4.13</ecNumber>
    </recommendedName>
</protein>
<name>A0AAQ4D9Q3_AMBAM</name>
<evidence type="ECO:0000256" key="1">
    <source>
        <dbReference type="ARBA" id="ARBA00022741"/>
    </source>
</evidence>
<dbReference type="InterPro" id="IPR011545">
    <property type="entry name" value="DEAD/DEAH_box_helicase_dom"/>
</dbReference>
<evidence type="ECO:0000313" key="14">
    <source>
        <dbReference type="EMBL" id="KAK8759193.1"/>
    </source>
</evidence>
<comment type="similarity">
    <text evidence="6">Belongs to the DEAD box helicase family. DDX10/DBP4 subfamily.</text>
</comment>